<dbReference type="PANTHER" id="PTHR11941">
    <property type="entry name" value="ENOYL-COA HYDRATASE-RELATED"/>
    <property type="match status" value="1"/>
</dbReference>
<comment type="caution">
    <text evidence="3">The sequence shown here is derived from an EMBL/GenBank/DDBJ whole genome shotgun (WGS) entry which is preliminary data.</text>
</comment>
<organism evidence="3 4">
    <name type="scientific">Saccharopolyspora rosea</name>
    <dbReference type="NCBI Taxonomy" id="524884"/>
    <lineage>
        <taxon>Bacteria</taxon>
        <taxon>Bacillati</taxon>
        <taxon>Actinomycetota</taxon>
        <taxon>Actinomycetes</taxon>
        <taxon>Pseudonocardiales</taxon>
        <taxon>Pseudonocardiaceae</taxon>
        <taxon>Saccharopolyspora</taxon>
    </lineage>
</organism>
<dbReference type="Gene3D" id="3.90.226.10">
    <property type="entry name" value="2-enoyl-CoA Hydratase, Chain A, domain 1"/>
    <property type="match status" value="1"/>
</dbReference>
<name>A0ABW3FPG1_9PSEU</name>
<evidence type="ECO:0000256" key="2">
    <source>
        <dbReference type="RuleBase" id="RU003707"/>
    </source>
</evidence>
<dbReference type="CDD" id="cd06558">
    <property type="entry name" value="crotonase-like"/>
    <property type="match status" value="1"/>
</dbReference>
<gene>
    <name evidence="3" type="ORF">ACFQ16_11850</name>
</gene>
<evidence type="ECO:0000313" key="3">
    <source>
        <dbReference type="EMBL" id="MFD0920436.1"/>
    </source>
</evidence>
<accession>A0ABW3FPG1</accession>
<comment type="similarity">
    <text evidence="1 2">Belongs to the enoyl-CoA hydratase/isomerase family.</text>
</comment>
<dbReference type="PANTHER" id="PTHR11941:SF54">
    <property type="entry name" value="ENOYL-COA HYDRATASE, MITOCHONDRIAL"/>
    <property type="match status" value="1"/>
</dbReference>
<dbReference type="InterPro" id="IPR018376">
    <property type="entry name" value="Enoyl-CoA_hyd/isom_CS"/>
</dbReference>
<evidence type="ECO:0000313" key="4">
    <source>
        <dbReference type="Proteomes" id="UP001597018"/>
    </source>
</evidence>
<protein>
    <submittedName>
        <fullName evidence="3">Enoyl-CoA hydratase/isomerase family protein</fullName>
    </submittedName>
</protein>
<dbReference type="SUPFAM" id="SSF52096">
    <property type="entry name" value="ClpP/crotonase"/>
    <property type="match status" value="1"/>
</dbReference>
<dbReference type="Pfam" id="PF00378">
    <property type="entry name" value="ECH_1"/>
    <property type="match status" value="1"/>
</dbReference>
<dbReference type="RefSeq" id="WP_345600140.1">
    <property type="nucleotide sequence ID" value="NZ_BAABLT010000005.1"/>
</dbReference>
<proteinExistence type="inferred from homology"/>
<dbReference type="InterPro" id="IPR029045">
    <property type="entry name" value="ClpP/crotonase-like_dom_sf"/>
</dbReference>
<dbReference type="InterPro" id="IPR001753">
    <property type="entry name" value="Enoyl-CoA_hydra/iso"/>
</dbReference>
<dbReference type="Proteomes" id="UP001597018">
    <property type="component" value="Unassembled WGS sequence"/>
</dbReference>
<keyword evidence="4" id="KW-1185">Reference proteome</keyword>
<reference evidence="4" key="1">
    <citation type="journal article" date="2019" name="Int. J. Syst. Evol. Microbiol.">
        <title>The Global Catalogue of Microorganisms (GCM) 10K type strain sequencing project: providing services to taxonomists for standard genome sequencing and annotation.</title>
        <authorList>
            <consortium name="The Broad Institute Genomics Platform"/>
            <consortium name="The Broad Institute Genome Sequencing Center for Infectious Disease"/>
            <person name="Wu L."/>
            <person name="Ma J."/>
        </authorList>
    </citation>
    <scope>NUCLEOTIDE SEQUENCE [LARGE SCALE GENOMIC DNA]</scope>
    <source>
        <strain evidence="4">CCUG 56401</strain>
    </source>
</reference>
<sequence>MAAITTWRESGVRWIRFERPDKLNALTVDELREVADLLSGPAPEAVVFTGSGRAFSAGMHVDSFRDLDRDGARELIGAVRDFVGAARLAPCPTVAAVNGHCLGAAFELALACDVRIVAQHADFGLPEIRVGIPSVVDAALLQQHVGLGKAKEMILTGDRYPVSTLPALANDIVPAEDLDAATRRMLDRLTGHSRAAVAAQKRLFEIWQNAPLAESIAASVDEFAEVFTDPDTARAVRARRAAVGRGE</sequence>
<dbReference type="PROSITE" id="PS00166">
    <property type="entry name" value="ENOYL_COA_HYDRATASE"/>
    <property type="match status" value="1"/>
</dbReference>
<evidence type="ECO:0000256" key="1">
    <source>
        <dbReference type="ARBA" id="ARBA00005254"/>
    </source>
</evidence>
<dbReference type="EMBL" id="JBHTIW010000007">
    <property type="protein sequence ID" value="MFD0920436.1"/>
    <property type="molecule type" value="Genomic_DNA"/>
</dbReference>